<evidence type="ECO:0000313" key="4">
    <source>
        <dbReference type="Proteomes" id="UP000245754"/>
    </source>
</evidence>
<dbReference type="Proteomes" id="UP000245754">
    <property type="component" value="Unassembled WGS sequence"/>
</dbReference>
<protein>
    <submittedName>
        <fullName evidence="3">Uncharacterized protein DUF4382</fullName>
    </submittedName>
</protein>
<gene>
    <name evidence="3" type="ORF">C7419_103275</name>
</gene>
<dbReference type="PROSITE" id="PS51257">
    <property type="entry name" value="PROKAR_LIPOPROTEIN"/>
    <property type="match status" value="1"/>
</dbReference>
<dbReference type="InterPro" id="IPR025491">
    <property type="entry name" value="DUF4382"/>
</dbReference>
<keyword evidence="1" id="KW-0732">Signal</keyword>
<dbReference type="Pfam" id="PF14321">
    <property type="entry name" value="DUF4382"/>
    <property type="match status" value="1"/>
</dbReference>
<accession>A0A316ER38</accession>
<keyword evidence="4" id="KW-1185">Reference proteome</keyword>
<sequence>MKTKTQISLKAMLAVMPLPFIVAACGGGDGGDNTASPANTGTLHVAMTDAPSCGFDHVYVTVNKVRVNSSGNAGDNDGGWTEIALPTPQKVDLLSLTNGVLFDIGRAPLPAGQYQQVRLVLNANQGNTLANSVVVSGTTNEVPLATPSAAQSGYKIIQPFTVAANTLVDLILDFNACKSIVQQGNGSYSLKPVITATPLTVSGAISGFLPPAQAGATVYAEQNGQIIRGTVAGTDGKFVLTPLIQSSTNGAYDVVVVDNKLPSGHATGIIRTVPVTASATTTVSTSAAPITLPASTTNIVSGTSTPSAQASLRALQTIGSVSYEIASVNANLDTGAYALALPAAAPLVGTYTPALPIALSAAPVAGQYSVQATSASGAVQSSNTSVLNGSQTVNFSF</sequence>
<dbReference type="RefSeq" id="WP_109584033.1">
    <property type="nucleotide sequence ID" value="NZ_QGGT01000003.1"/>
</dbReference>
<dbReference type="AlphaFoldDB" id="A0A316ER38"/>
<evidence type="ECO:0000259" key="2">
    <source>
        <dbReference type="Pfam" id="PF14321"/>
    </source>
</evidence>
<proteinExistence type="predicted"/>
<reference evidence="3 4" key="1">
    <citation type="submission" date="2018-05" db="EMBL/GenBank/DDBJ databases">
        <title>Genomic Encyclopedia of Type Strains, Phase IV (KMG-V): Genome sequencing to study the core and pangenomes of soil and plant-associated prokaryotes.</title>
        <authorList>
            <person name="Whitman W."/>
        </authorList>
    </citation>
    <scope>NUCLEOTIDE SEQUENCE [LARGE SCALE GENOMIC DNA]</scope>
    <source>
        <strain evidence="3 4">SLV-132</strain>
    </source>
</reference>
<evidence type="ECO:0000313" key="3">
    <source>
        <dbReference type="EMBL" id="PWK33956.1"/>
    </source>
</evidence>
<dbReference type="EMBL" id="QGGT01000003">
    <property type="protein sequence ID" value="PWK33956.1"/>
    <property type="molecule type" value="Genomic_DNA"/>
</dbReference>
<feature type="domain" description="DUF4382" evidence="2">
    <location>
        <begin position="40"/>
        <end position="192"/>
    </location>
</feature>
<organism evidence="3 4">
    <name type="scientific">Cupriavidus plantarum</name>
    <dbReference type="NCBI Taxonomy" id="942865"/>
    <lineage>
        <taxon>Bacteria</taxon>
        <taxon>Pseudomonadati</taxon>
        <taxon>Pseudomonadota</taxon>
        <taxon>Betaproteobacteria</taxon>
        <taxon>Burkholderiales</taxon>
        <taxon>Burkholderiaceae</taxon>
        <taxon>Cupriavidus</taxon>
    </lineage>
</organism>
<comment type="caution">
    <text evidence="3">The sequence shown here is derived from an EMBL/GenBank/DDBJ whole genome shotgun (WGS) entry which is preliminary data.</text>
</comment>
<evidence type="ECO:0000256" key="1">
    <source>
        <dbReference type="SAM" id="SignalP"/>
    </source>
</evidence>
<feature type="chain" id="PRO_5016345757" evidence="1">
    <location>
        <begin position="25"/>
        <end position="397"/>
    </location>
</feature>
<feature type="signal peptide" evidence="1">
    <location>
        <begin position="1"/>
        <end position="24"/>
    </location>
</feature>
<name>A0A316ER38_9BURK</name>